<evidence type="ECO:0000256" key="12">
    <source>
        <dbReference type="ARBA" id="ARBA00022884"/>
    </source>
</evidence>
<dbReference type="Pfam" id="PF17849">
    <property type="entry name" value="OB_Dis3"/>
    <property type="match status" value="1"/>
</dbReference>
<evidence type="ECO:0000256" key="13">
    <source>
        <dbReference type="ARBA" id="ARBA00023242"/>
    </source>
</evidence>
<evidence type="ECO:0000256" key="3">
    <source>
        <dbReference type="ARBA" id="ARBA00004604"/>
    </source>
</evidence>
<dbReference type="Gene3D" id="2.40.50.700">
    <property type="match status" value="1"/>
</dbReference>
<keyword evidence="21" id="KW-1185">Reference proteome</keyword>
<evidence type="ECO:0000256" key="16">
    <source>
        <dbReference type="RuleBase" id="RU003901"/>
    </source>
</evidence>
<dbReference type="SUPFAM" id="SSF88723">
    <property type="entry name" value="PIN domain-like"/>
    <property type="match status" value="1"/>
</dbReference>
<dbReference type="InterPro" id="IPR033770">
    <property type="entry name" value="RRP44_S1"/>
</dbReference>
<dbReference type="GO" id="GO:0000177">
    <property type="term" value="C:cytoplasmic exosome (RNase complex)"/>
    <property type="evidence" value="ECO:0007669"/>
    <property type="project" value="TreeGrafter"/>
</dbReference>
<dbReference type="GO" id="GO:0071031">
    <property type="term" value="P:nuclear mRNA surveillance of mRNA 3'-end processing"/>
    <property type="evidence" value="ECO:0007669"/>
    <property type="project" value="TreeGrafter"/>
</dbReference>
<dbReference type="InterPro" id="IPR022966">
    <property type="entry name" value="RNase_II/R_CS"/>
</dbReference>
<dbReference type="InterPro" id="IPR001900">
    <property type="entry name" value="RNase_II/R"/>
</dbReference>
<evidence type="ECO:0000256" key="11">
    <source>
        <dbReference type="ARBA" id="ARBA00022839"/>
    </source>
</evidence>
<accession>A0A1B0FG21</accession>
<protein>
    <recommendedName>
        <fullName evidence="14">Protein DIS3 homolog</fullName>
    </recommendedName>
    <alternativeName>
        <fullName evidence="15">Ribosomal RNA-processing protein 44</fullName>
    </alternativeName>
</protein>
<dbReference type="Pfam" id="PF13638">
    <property type="entry name" value="PIN_4"/>
    <property type="match status" value="1"/>
</dbReference>
<keyword evidence="9" id="KW-0378">Hydrolase</keyword>
<dbReference type="PANTHER" id="PTHR23355">
    <property type="entry name" value="RIBONUCLEASE"/>
    <property type="match status" value="1"/>
</dbReference>
<dbReference type="Gene3D" id="2.40.50.140">
    <property type="entry name" value="Nucleic acid-binding proteins"/>
    <property type="match status" value="1"/>
</dbReference>
<dbReference type="Gene3D" id="2.40.50.690">
    <property type="match status" value="1"/>
</dbReference>
<dbReference type="GO" id="GO:0006364">
    <property type="term" value="P:rRNA processing"/>
    <property type="evidence" value="ECO:0007669"/>
    <property type="project" value="UniProtKB-KW"/>
</dbReference>
<dbReference type="Pfam" id="PF17215">
    <property type="entry name" value="Rrp44_S1"/>
    <property type="match status" value="1"/>
</dbReference>
<keyword evidence="10" id="KW-0271">Exosome</keyword>
<evidence type="ECO:0000259" key="19">
    <source>
        <dbReference type="SMART" id="SM00955"/>
    </source>
</evidence>
<keyword evidence="12" id="KW-0694">RNA-binding</keyword>
<evidence type="ECO:0000256" key="1">
    <source>
        <dbReference type="ARBA" id="ARBA00001946"/>
    </source>
</evidence>
<keyword evidence="7" id="KW-0540">Nuclease</keyword>
<dbReference type="SMART" id="SM00955">
    <property type="entry name" value="RNB"/>
    <property type="match status" value="1"/>
</dbReference>
<dbReference type="Pfam" id="PF17216">
    <property type="entry name" value="Rrp44_CSD1"/>
    <property type="match status" value="1"/>
</dbReference>
<dbReference type="GO" id="GO:0000175">
    <property type="term" value="F:3'-5'-RNA exonuclease activity"/>
    <property type="evidence" value="ECO:0007669"/>
    <property type="project" value="UniProtKB-ARBA"/>
</dbReference>
<dbReference type="EnsemblMetazoa" id="GMOY002566-RA">
    <property type="protein sequence ID" value="GMOY002566-PA"/>
    <property type="gene ID" value="GMOY002566"/>
</dbReference>
<dbReference type="GO" id="GO:0003723">
    <property type="term" value="F:RNA binding"/>
    <property type="evidence" value="ECO:0007669"/>
    <property type="project" value="UniProtKB-KW"/>
</dbReference>
<dbReference type="CDD" id="cd09862">
    <property type="entry name" value="PIN_Rrp44-like"/>
    <property type="match status" value="1"/>
</dbReference>
<evidence type="ECO:0000256" key="6">
    <source>
        <dbReference type="ARBA" id="ARBA00022552"/>
    </source>
</evidence>
<evidence type="ECO:0000313" key="20">
    <source>
        <dbReference type="EnsemblMetazoa" id="GMOY002566-PA"/>
    </source>
</evidence>
<evidence type="ECO:0000256" key="15">
    <source>
        <dbReference type="ARBA" id="ARBA00077930"/>
    </source>
</evidence>
<dbReference type="InterPro" id="IPR029060">
    <property type="entry name" value="PIN-like_dom_sf"/>
</dbReference>
<reference evidence="20" key="1">
    <citation type="submission" date="2020-05" db="UniProtKB">
        <authorList>
            <consortium name="EnsemblMetazoa"/>
        </authorList>
    </citation>
    <scope>IDENTIFICATION</scope>
    <source>
        <strain evidence="20">Yale</strain>
    </source>
</reference>
<dbReference type="SMART" id="SM00670">
    <property type="entry name" value="PINc"/>
    <property type="match status" value="1"/>
</dbReference>
<dbReference type="Pfam" id="PF00773">
    <property type="entry name" value="RNB"/>
    <property type="match status" value="1"/>
</dbReference>
<dbReference type="PANTHER" id="PTHR23355:SF35">
    <property type="entry name" value="EXOSOME COMPLEX EXONUCLEASE RRP44"/>
    <property type="match status" value="1"/>
</dbReference>
<feature type="domain" description="PIN" evidence="18">
    <location>
        <begin position="101"/>
        <end position="224"/>
    </location>
</feature>
<sequence length="1034" mass="117871">LELPNDITNSAYRISDSNAECKLRLYLCLEQMCLIEIFQMQTTREFTLKTKRGNILKIVREHYLRTDLGCGSDLCKQCDHGDNVVLHSDRKVKSELFSFPHYVVLDTNVILHQIDVLEEDAIRNVIILTTVLNEVKHRSSAAYKRLLDIIQDKSRGFYVFVNEHHRDTYVERKPGESSNDRNDRAIRFATNWYDAHLLMAQERNSSKNEATRVVLLTDDAINMQYAEKDGILVANMYDYTKGLTDHPMLIDKYAQKDIEKENTSHAIYPSHLSANEILTGIRNRRLLQGAFQACRENFLEGTVTVEGYEKPILIQSRESLNRAVDGDIVAIELLPEEQWSVPSEIVLEETELDEQADQTNDGINKTLTDVIATAAIKSNKQPTGKIVGIIVRKRCQYCGVLQPSLLANATRHIFIPADRKIPRVRIETRQAEKLTNQRIVVTIDSWPRTSRYPHGHFVRSLGPLGDVDTENEVILLEHDVPHSKFSEEVLSCLPKMPWIITPEDYAARVDLRDINICSVDPPGCTDIDDALHCRELLNGNLEVGVHIADVSHFIRPGTALDKESASRGTTVYLVGKRIDMVPELLSSNLCSLVGEQERFAFSCIWEMDTEANIISKRFHKSVIKSKAALTYEQAQILIDDSSQVGEIATSLRRLNKLAKILKKKRMDNGALVLASPEIRFQVDSETHEPLEVEAKQLRDTNSMVEEFMLLANITVAEHILSEFPECALLRRHPRPPPANFDPLVKAAQNQGFEVKVDSGFELATSLDSCVKPTNAYFNIMIRILATRCMMQALYFISGTLQKDQYFHYGLAAPIYTHFTSPIRRYSDIIVHRLLAACIGADSTYTELLDKQRNEELCHNLNYRHKMAQYASRASVALNTHLFFRGKAQDEEGYVLFVRKNALQVLIPKFGLEGTIYLNSLKDDTRNARDGVVFTFNEENYTQRCEDVEFHAFDAVTVRLSLDSTNVQHEKLIFRLVKPYIKGFSVELNEKIQENESSLADPPPQKRVKKLKKRNKRKRENSTQDVINNSMDTCI</sequence>
<dbReference type="Gene3D" id="3.40.50.1010">
    <property type="entry name" value="5'-nuclease"/>
    <property type="match status" value="1"/>
</dbReference>
<dbReference type="FunFam" id="2.40.50.700:FF:000001">
    <property type="entry name" value="Exosome complex exonuclease exoribonuclease (Rrp44)"/>
    <property type="match status" value="1"/>
</dbReference>
<dbReference type="STRING" id="37546.A0A1B0FG21"/>
<organism evidence="20 21">
    <name type="scientific">Glossina morsitans morsitans</name>
    <name type="common">Savannah tsetse fly</name>
    <dbReference type="NCBI Taxonomy" id="37546"/>
    <lineage>
        <taxon>Eukaryota</taxon>
        <taxon>Metazoa</taxon>
        <taxon>Ecdysozoa</taxon>
        <taxon>Arthropoda</taxon>
        <taxon>Hexapoda</taxon>
        <taxon>Insecta</taxon>
        <taxon>Pterygota</taxon>
        <taxon>Neoptera</taxon>
        <taxon>Endopterygota</taxon>
        <taxon>Diptera</taxon>
        <taxon>Brachycera</taxon>
        <taxon>Muscomorpha</taxon>
        <taxon>Hippoboscoidea</taxon>
        <taxon>Glossinidae</taxon>
        <taxon>Glossina</taxon>
    </lineage>
</organism>
<feature type="compositionally biased region" description="Polar residues" evidence="17">
    <location>
        <begin position="1022"/>
        <end position="1034"/>
    </location>
</feature>
<dbReference type="VEuPathDB" id="VectorBase:GMOY002566"/>
<evidence type="ECO:0000256" key="10">
    <source>
        <dbReference type="ARBA" id="ARBA00022835"/>
    </source>
</evidence>
<evidence type="ECO:0000256" key="2">
    <source>
        <dbReference type="ARBA" id="ARBA00004496"/>
    </source>
</evidence>
<dbReference type="Proteomes" id="UP000092444">
    <property type="component" value="Unassembled WGS sequence"/>
</dbReference>
<comment type="cofactor">
    <cofactor evidence="1">
        <name>Mg(2+)</name>
        <dbReference type="ChEBI" id="CHEBI:18420"/>
    </cofactor>
</comment>
<dbReference type="GO" id="GO:0004519">
    <property type="term" value="F:endonuclease activity"/>
    <property type="evidence" value="ECO:0007669"/>
    <property type="project" value="UniProtKB-KW"/>
</dbReference>
<dbReference type="GO" id="GO:0071034">
    <property type="term" value="P:CUT catabolic process"/>
    <property type="evidence" value="ECO:0007669"/>
    <property type="project" value="UniProtKB-ARBA"/>
</dbReference>
<dbReference type="InterPro" id="IPR012340">
    <property type="entry name" value="NA-bd_OB-fold"/>
</dbReference>
<dbReference type="InterPro" id="IPR050180">
    <property type="entry name" value="RNR_Ribonuclease"/>
</dbReference>
<evidence type="ECO:0000256" key="7">
    <source>
        <dbReference type="ARBA" id="ARBA00022722"/>
    </source>
</evidence>
<dbReference type="GO" id="GO:0000176">
    <property type="term" value="C:nuclear exosome (RNase complex)"/>
    <property type="evidence" value="ECO:0007669"/>
    <property type="project" value="TreeGrafter"/>
</dbReference>
<dbReference type="SUPFAM" id="SSF50249">
    <property type="entry name" value="Nucleic acid-binding proteins"/>
    <property type="match status" value="3"/>
</dbReference>
<evidence type="ECO:0000256" key="9">
    <source>
        <dbReference type="ARBA" id="ARBA00022801"/>
    </source>
</evidence>
<evidence type="ECO:0000256" key="5">
    <source>
        <dbReference type="ARBA" id="ARBA00022490"/>
    </source>
</evidence>
<dbReference type="InterPro" id="IPR033771">
    <property type="entry name" value="Rrp44_CSD1"/>
</dbReference>
<dbReference type="AlphaFoldDB" id="A0A1B0FG21"/>
<dbReference type="InterPro" id="IPR002716">
    <property type="entry name" value="PIN_dom"/>
</dbReference>
<feature type="compositionally biased region" description="Basic residues" evidence="17">
    <location>
        <begin position="1005"/>
        <end position="1018"/>
    </location>
</feature>
<comment type="subcellular location">
    <subcellularLocation>
        <location evidence="2">Cytoplasm</location>
    </subcellularLocation>
    <subcellularLocation>
        <location evidence="3">Nucleus</location>
        <location evidence="3">Nucleolus</location>
    </subcellularLocation>
</comment>
<keyword evidence="8" id="KW-0255">Endonuclease</keyword>
<dbReference type="GO" id="GO:0005730">
    <property type="term" value="C:nucleolus"/>
    <property type="evidence" value="ECO:0007669"/>
    <property type="project" value="UniProtKB-SubCell"/>
</dbReference>
<dbReference type="FunFam" id="2.40.50.140:FF:000125">
    <property type="entry name" value="exosome complex exonuclease RRP44 isoform X1"/>
    <property type="match status" value="1"/>
</dbReference>
<dbReference type="InterPro" id="IPR041505">
    <property type="entry name" value="Dis3_CSD2"/>
</dbReference>
<keyword evidence="13" id="KW-0539">Nucleus</keyword>
<keyword evidence="6" id="KW-0698">rRNA processing</keyword>
<comment type="similarity">
    <text evidence="4 16">Belongs to the RNR ribonuclease family.</text>
</comment>
<evidence type="ECO:0000256" key="14">
    <source>
        <dbReference type="ARBA" id="ARBA00077221"/>
    </source>
</evidence>
<evidence type="ECO:0000256" key="17">
    <source>
        <dbReference type="SAM" id="MobiDB-lite"/>
    </source>
</evidence>
<keyword evidence="5" id="KW-0963">Cytoplasm</keyword>
<dbReference type="GO" id="GO:0016075">
    <property type="term" value="P:rRNA catabolic process"/>
    <property type="evidence" value="ECO:0007669"/>
    <property type="project" value="TreeGrafter"/>
</dbReference>
<dbReference type="PROSITE" id="PS01175">
    <property type="entry name" value="RIBONUCLEASE_II"/>
    <property type="match status" value="1"/>
</dbReference>
<keyword evidence="11" id="KW-0269">Exonuclease</keyword>
<evidence type="ECO:0000256" key="4">
    <source>
        <dbReference type="ARBA" id="ARBA00005785"/>
    </source>
</evidence>
<dbReference type="PhylomeDB" id="A0A1B0FG21"/>
<evidence type="ECO:0000256" key="8">
    <source>
        <dbReference type="ARBA" id="ARBA00022759"/>
    </source>
</evidence>
<name>A0A1B0FG21_GLOMM</name>
<dbReference type="EMBL" id="CCAG010016676">
    <property type="status" value="NOT_ANNOTATED_CDS"/>
    <property type="molecule type" value="Genomic_DNA"/>
</dbReference>
<dbReference type="FunFam" id="3.40.50.1010:FF:000010">
    <property type="entry name" value="Exosome complex exonuclease DIS3"/>
    <property type="match status" value="1"/>
</dbReference>
<evidence type="ECO:0000259" key="18">
    <source>
        <dbReference type="SMART" id="SM00670"/>
    </source>
</evidence>
<feature type="region of interest" description="Disordered" evidence="17">
    <location>
        <begin position="993"/>
        <end position="1034"/>
    </location>
</feature>
<feature type="domain" description="RNB" evidence="19">
    <location>
        <begin position="508"/>
        <end position="840"/>
    </location>
</feature>
<proteinExistence type="inferred from homology"/>
<evidence type="ECO:0000313" key="21">
    <source>
        <dbReference type="Proteomes" id="UP000092444"/>
    </source>
</evidence>